<evidence type="ECO:0000313" key="2">
    <source>
        <dbReference type="EMBL" id="SUI43526.1"/>
    </source>
</evidence>
<dbReference type="GO" id="GO:0043838">
    <property type="term" value="F:phosphatidylethanolamine:Kdo2-lipid A phosphoethanolamine transferase activity"/>
    <property type="evidence" value="ECO:0007669"/>
    <property type="project" value="TreeGrafter"/>
</dbReference>
<dbReference type="GO" id="GO:0005886">
    <property type="term" value="C:plasma membrane"/>
    <property type="evidence" value="ECO:0007669"/>
    <property type="project" value="UniProtKB-SubCell"/>
</dbReference>
<proteinExistence type="predicted"/>
<reference evidence="2 3" key="1">
    <citation type="submission" date="2018-06" db="EMBL/GenBank/DDBJ databases">
        <authorList>
            <consortium name="Pathogen Informatics"/>
            <person name="Doyle S."/>
        </authorList>
    </citation>
    <scope>NUCLEOTIDE SEQUENCE [LARGE SCALE GENOMIC DNA]</scope>
    <source>
        <strain evidence="2 3">NCTC11544</strain>
    </source>
</reference>
<dbReference type="EC" id="2.7.-.-" evidence="2"/>
<feature type="domain" description="Sulfatase N-terminal" evidence="1">
    <location>
        <begin position="59"/>
        <end position="89"/>
    </location>
</feature>
<dbReference type="AlphaFoldDB" id="A0A379YC82"/>
<dbReference type="PANTHER" id="PTHR30443">
    <property type="entry name" value="INNER MEMBRANE PROTEIN"/>
    <property type="match status" value="1"/>
</dbReference>
<evidence type="ECO:0000259" key="1">
    <source>
        <dbReference type="Pfam" id="PF00884"/>
    </source>
</evidence>
<dbReference type="GO" id="GO:0009244">
    <property type="term" value="P:lipopolysaccharide core region biosynthetic process"/>
    <property type="evidence" value="ECO:0007669"/>
    <property type="project" value="TreeGrafter"/>
</dbReference>
<keyword evidence="2" id="KW-0808">Transferase</keyword>
<protein>
    <submittedName>
        <fullName evidence="2">Phosphoethanolamine transferase eptB</fullName>
        <ecNumber evidence="2">2.7.-.-</ecNumber>
    </submittedName>
</protein>
<sequence>MMASYGGVVAGSYSPSNWLSALGLLTYSSYSQAEDSRNLFDPAAHFTYQPPKDVNDLYVVFVIGESARRDHMGIYGYQRDNTPNLDKETKPCGAAGLFLRHLDQALATLHVCERRRCVGRTTADPEGNERIFRAEKAGVFLGAVFNAERSLVLQQNPGG</sequence>
<organism evidence="2 3">
    <name type="scientific">Serratia quinivorans</name>
    <dbReference type="NCBI Taxonomy" id="137545"/>
    <lineage>
        <taxon>Bacteria</taxon>
        <taxon>Pseudomonadati</taxon>
        <taxon>Pseudomonadota</taxon>
        <taxon>Gammaproteobacteria</taxon>
        <taxon>Enterobacterales</taxon>
        <taxon>Yersiniaceae</taxon>
        <taxon>Serratia</taxon>
    </lineage>
</organism>
<evidence type="ECO:0000313" key="3">
    <source>
        <dbReference type="Proteomes" id="UP000255529"/>
    </source>
</evidence>
<dbReference type="PANTHER" id="PTHR30443:SF3">
    <property type="entry name" value="KDO(2)-LIPID A PHOSPHOETHANOLAMINE 7''-TRANSFERASE"/>
    <property type="match status" value="1"/>
</dbReference>
<gene>
    <name evidence="2" type="primary">eptB_2</name>
    <name evidence="2" type="ORF">NCTC11544_00255</name>
</gene>
<dbReference type="EMBL" id="UGYN01000002">
    <property type="protein sequence ID" value="SUI43526.1"/>
    <property type="molecule type" value="Genomic_DNA"/>
</dbReference>
<name>A0A379YC82_9GAMM</name>
<dbReference type="Pfam" id="PF00884">
    <property type="entry name" value="Sulfatase"/>
    <property type="match status" value="1"/>
</dbReference>
<dbReference type="Proteomes" id="UP000255529">
    <property type="component" value="Unassembled WGS sequence"/>
</dbReference>
<dbReference type="Gene3D" id="3.40.720.10">
    <property type="entry name" value="Alkaline Phosphatase, subunit A"/>
    <property type="match status" value="1"/>
</dbReference>
<dbReference type="GO" id="GO:0009245">
    <property type="term" value="P:lipid A biosynthetic process"/>
    <property type="evidence" value="ECO:0007669"/>
    <property type="project" value="TreeGrafter"/>
</dbReference>
<dbReference type="InterPro" id="IPR000917">
    <property type="entry name" value="Sulfatase_N"/>
</dbReference>
<dbReference type="InterPro" id="IPR040423">
    <property type="entry name" value="PEA_transferase"/>
</dbReference>
<dbReference type="InterPro" id="IPR017850">
    <property type="entry name" value="Alkaline_phosphatase_core_sf"/>
</dbReference>
<accession>A0A379YC82</accession>